<keyword evidence="4" id="KW-0234">DNA repair</keyword>
<keyword evidence="8" id="KW-1185">Reference proteome</keyword>
<evidence type="ECO:0000313" key="8">
    <source>
        <dbReference type="Proteomes" id="UP000510647"/>
    </source>
</evidence>
<sequence length="224" mass="26278">MDDTTMVDSSPAGVADTSKVIERTTFGSTNRNCGARKTVQKKDVSMEDRKLATQTRLLFNELSRQKASYKKHIDQLNQAIRILESFEKEERILDLISKWRAVSQAGMSYMLNSTLLKIDKMGGYEELLRRECEAQKRKIEYQFSDSLQEDMETVFESDEFQAMSEEMQQEYREQMMEQVKEAQMRKEKEFAALELKMKQSAGQEMSMQELARRMKMEYSMIFPD</sequence>
<evidence type="ECO:0008006" key="9">
    <source>
        <dbReference type="Google" id="ProtNLM"/>
    </source>
</evidence>
<organism evidence="7 8">
    <name type="scientific">Torulaspora globosa</name>
    <dbReference type="NCBI Taxonomy" id="48254"/>
    <lineage>
        <taxon>Eukaryota</taxon>
        <taxon>Fungi</taxon>
        <taxon>Dikarya</taxon>
        <taxon>Ascomycota</taxon>
        <taxon>Saccharomycotina</taxon>
        <taxon>Saccharomycetes</taxon>
        <taxon>Saccharomycetales</taxon>
        <taxon>Saccharomycetaceae</taxon>
        <taxon>Torulaspora</taxon>
    </lineage>
</organism>
<name>A0A7H9HVT4_9SACH</name>
<proteinExistence type="inferred from homology"/>
<comment type="subcellular location">
    <subcellularLocation>
        <location evidence="1">Nucleus</location>
    </subcellularLocation>
</comment>
<dbReference type="Pfam" id="PF10376">
    <property type="entry name" value="Mei5"/>
    <property type="match status" value="1"/>
</dbReference>
<protein>
    <recommendedName>
        <fullName evidence="9">Meiosis protein 5</fullName>
    </recommendedName>
</protein>
<evidence type="ECO:0000256" key="3">
    <source>
        <dbReference type="ARBA" id="ARBA00022763"/>
    </source>
</evidence>
<dbReference type="OrthoDB" id="27934at2759"/>
<dbReference type="GO" id="GO:0005634">
    <property type="term" value="C:nucleus"/>
    <property type="evidence" value="ECO:0007669"/>
    <property type="project" value="UniProtKB-SubCell"/>
</dbReference>
<evidence type="ECO:0000256" key="1">
    <source>
        <dbReference type="ARBA" id="ARBA00004123"/>
    </source>
</evidence>
<gene>
    <name evidence="7" type="ORF">HG537_0F02520</name>
</gene>
<dbReference type="EMBL" id="CP059272">
    <property type="protein sequence ID" value="QLQ81491.1"/>
    <property type="molecule type" value="Genomic_DNA"/>
</dbReference>
<keyword evidence="6" id="KW-0175">Coiled coil</keyword>
<evidence type="ECO:0000256" key="4">
    <source>
        <dbReference type="ARBA" id="ARBA00023204"/>
    </source>
</evidence>
<dbReference type="GO" id="GO:0006281">
    <property type="term" value="P:DNA repair"/>
    <property type="evidence" value="ECO:0007669"/>
    <property type="project" value="UniProtKB-KW"/>
</dbReference>
<dbReference type="Proteomes" id="UP000510647">
    <property type="component" value="Chromosome 6"/>
</dbReference>
<evidence type="ECO:0000256" key="5">
    <source>
        <dbReference type="ARBA" id="ARBA00023242"/>
    </source>
</evidence>
<comment type="similarity">
    <text evidence="2">Belongs to the SFR1/MEI5 family.</text>
</comment>
<evidence type="ECO:0000256" key="2">
    <source>
        <dbReference type="ARBA" id="ARBA00008729"/>
    </source>
</evidence>
<reference evidence="7 8" key="1">
    <citation type="submission" date="2020-06" db="EMBL/GenBank/DDBJ databases">
        <title>The yeast mating-type switching endonuclease HO is a domesticated member of an unorthodox homing genetic element family.</title>
        <authorList>
            <person name="Coughlan A.Y."/>
            <person name="Lombardi L."/>
            <person name="Braun-Galleani S."/>
            <person name="Martos A.R."/>
            <person name="Galeote V."/>
            <person name="Bigey F."/>
            <person name="Dequin S."/>
            <person name="Byrne K.P."/>
            <person name="Wolfe K.H."/>
        </authorList>
    </citation>
    <scope>NUCLEOTIDE SEQUENCE [LARGE SCALE GENOMIC DNA]</scope>
    <source>
        <strain evidence="7 8">CBS2947</strain>
    </source>
</reference>
<evidence type="ECO:0000313" key="7">
    <source>
        <dbReference type="EMBL" id="QLQ81491.1"/>
    </source>
</evidence>
<dbReference type="AlphaFoldDB" id="A0A7H9HVT4"/>
<accession>A0A7H9HVT4</accession>
<keyword evidence="3" id="KW-0227">DNA damage</keyword>
<dbReference type="InterPro" id="IPR018468">
    <property type="entry name" value="SFR1/Mei5"/>
</dbReference>
<feature type="coiled-coil region" evidence="6">
    <location>
        <begin position="59"/>
        <end position="89"/>
    </location>
</feature>
<evidence type="ECO:0000256" key="6">
    <source>
        <dbReference type="SAM" id="Coils"/>
    </source>
</evidence>
<dbReference type="Gene3D" id="6.10.140.1020">
    <property type="match status" value="1"/>
</dbReference>
<keyword evidence="5" id="KW-0539">Nucleus</keyword>